<sequence length="156" mass="16780">MLYRRVLIFGVFLAVSTSLATARDLALVSNKANTFSTITLPDLVKVCKGQTNRWPDGKPVTFVMRSPSAPEMKLLLEKVYGLSEAQVKELIVAANHGRANHPAILVVDSDEDLLNKVASILGAVGVVDVYSINSSVNPIKVAGKLPLEPGYLLHGN</sequence>
<keyword evidence="1" id="KW-0732">Signal</keyword>
<gene>
    <name evidence="2" type="ORF">SBA1_880009</name>
</gene>
<accession>A0A2U3L9Y2</accession>
<feature type="signal peptide" evidence="1">
    <location>
        <begin position="1"/>
        <end position="22"/>
    </location>
</feature>
<protein>
    <recommendedName>
        <fullName evidence="4">PBP domain-containing protein</fullName>
    </recommendedName>
</protein>
<evidence type="ECO:0000313" key="2">
    <source>
        <dbReference type="EMBL" id="SPF48723.1"/>
    </source>
</evidence>
<evidence type="ECO:0000256" key="1">
    <source>
        <dbReference type="SAM" id="SignalP"/>
    </source>
</evidence>
<organism evidence="2 3">
    <name type="scientific">Candidatus Sulfotelmatobacter kueseliae</name>
    <dbReference type="NCBI Taxonomy" id="2042962"/>
    <lineage>
        <taxon>Bacteria</taxon>
        <taxon>Pseudomonadati</taxon>
        <taxon>Acidobacteriota</taxon>
        <taxon>Terriglobia</taxon>
        <taxon>Terriglobales</taxon>
        <taxon>Candidatus Korobacteraceae</taxon>
        <taxon>Candidatus Sulfotelmatobacter</taxon>
    </lineage>
</organism>
<dbReference type="SUPFAM" id="SSF53850">
    <property type="entry name" value="Periplasmic binding protein-like II"/>
    <property type="match status" value="1"/>
</dbReference>
<evidence type="ECO:0008006" key="4">
    <source>
        <dbReference type="Google" id="ProtNLM"/>
    </source>
</evidence>
<reference evidence="3" key="1">
    <citation type="submission" date="2018-02" db="EMBL/GenBank/DDBJ databases">
        <authorList>
            <person name="Hausmann B."/>
        </authorList>
    </citation>
    <scope>NUCLEOTIDE SEQUENCE [LARGE SCALE GENOMIC DNA]</scope>
    <source>
        <strain evidence="3">Peat soil MAG SbA1</strain>
    </source>
</reference>
<name>A0A2U3L9Y2_9BACT</name>
<dbReference type="Gene3D" id="3.40.190.10">
    <property type="entry name" value="Periplasmic binding protein-like II"/>
    <property type="match status" value="1"/>
</dbReference>
<dbReference type="Proteomes" id="UP000238701">
    <property type="component" value="Unassembled WGS sequence"/>
</dbReference>
<dbReference type="AlphaFoldDB" id="A0A2U3L9Y2"/>
<evidence type="ECO:0000313" key="3">
    <source>
        <dbReference type="Proteomes" id="UP000238701"/>
    </source>
</evidence>
<feature type="chain" id="PRO_5015525776" description="PBP domain-containing protein" evidence="1">
    <location>
        <begin position="23"/>
        <end position="156"/>
    </location>
</feature>
<dbReference type="EMBL" id="OMOD01000186">
    <property type="protein sequence ID" value="SPF48723.1"/>
    <property type="molecule type" value="Genomic_DNA"/>
</dbReference>
<dbReference type="OrthoDB" id="121705at2"/>
<proteinExistence type="predicted"/>